<evidence type="ECO:0000256" key="8">
    <source>
        <dbReference type="SAM" id="SignalP"/>
    </source>
</evidence>
<dbReference type="InterPro" id="IPR001314">
    <property type="entry name" value="Peptidase_S1A"/>
</dbReference>
<feature type="domain" description="Peptidase S1" evidence="9">
    <location>
        <begin position="26"/>
        <end position="253"/>
    </location>
</feature>
<dbReference type="Gene3D" id="2.40.10.10">
    <property type="entry name" value="Trypsin-like serine proteases"/>
    <property type="match status" value="1"/>
</dbReference>
<evidence type="ECO:0000256" key="2">
    <source>
        <dbReference type="ARBA" id="ARBA00022670"/>
    </source>
</evidence>
<dbReference type="Pfam" id="PF00089">
    <property type="entry name" value="Trypsin"/>
    <property type="match status" value="1"/>
</dbReference>
<dbReference type="PANTHER" id="PTHR24264">
    <property type="entry name" value="TRYPSIN-RELATED"/>
    <property type="match status" value="1"/>
</dbReference>
<dbReference type="GeneTree" id="ENSGT01050000244971"/>
<dbReference type="STRING" id="1676925.ENSPKIP00000025572"/>
<keyword evidence="2" id="KW-0645">Protease</keyword>
<keyword evidence="3" id="KW-0378">Hydrolase</keyword>
<keyword evidence="8" id="KW-0732">Signal</keyword>
<reference evidence="10" key="1">
    <citation type="submission" date="2025-08" db="UniProtKB">
        <authorList>
            <consortium name="Ensembl"/>
        </authorList>
    </citation>
    <scope>IDENTIFICATION</scope>
</reference>
<evidence type="ECO:0000313" key="10">
    <source>
        <dbReference type="Ensembl" id="ENSPKIP00000025572.1"/>
    </source>
</evidence>
<dbReference type="GO" id="GO:0005615">
    <property type="term" value="C:extracellular space"/>
    <property type="evidence" value="ECO:0007669"/>
    <property type="project" value="TreeGrafter"/>
</dbReference>
<evidence type="ECO:0000256" key="4">
    <source>
        <dbReference type="ARBA" id="ARBA00022825"/>
    </source>
</evidence>
<comment type="similarity">
    <text evidence="1">Belongs to the peptidase S1 family.</text>
</comment>
<evidence type="ECO:0000313" key="11">
    <source>
        <dbReference type="Proteomes" id="UP000261540"/>
    </source>
</evidence>
<dbReference type="InterPro" id="IPR001254">
    <property type="entry name" value="Trypsin_dom"/>
</dbReference>
<dbReference type="EC" id="3.4.21.4" evidence="7"/>
<dbReference type="InterPro" id="IPR018114">
    <property type="entry name" value="TRYPSIN_HIS"/>
</dbReference>
<dbReference type="PROSITE" id="PS00134">
    <property type="entry name" value="TRYPSIN_HIS"/>
    <property type="match status" value="1"/>
</dbReference>
<dbReference type="GO" id="GO:0004252">
    <property type="term" value="F:serine-type endopeptidase activity"/>
    <property type="evidence" value="ECO:0007669"/>
    <property type="project" value="UniProtKB-EC"/>
</dbReference>
<dbReference type="Proteomes" id="UP000261540">
    <property type="component" value="Unplaced"/>
</dbReference>
<name>A0A3B3S4E0_9TELE</name>
<evidence type="ECO:0000256" key="5">
    <source>
        <dbReference type="ARBA" id="ARBA00023157"/>
    </source>
</evidence>
<dbReference type="GO" id="GO:0006508">
    <property type="term" value="P:proteolysis"/>
    <property type="evidence" value="ECO:0007669"/>
    <property type="project" value="UniProtKB-KW"/>
</dbReference>
<keyword evidence="4" id="KW-0720">Serine protease</keyword>
<dbReference type="InterPro" id="IPR043504">
    <property type="entry name" value="Peptidase_S1_PA_chymotrypsin"/>
</dbReference>
<dbReference type="InterPro" id="IPR009003">
    <property type="entry name" value="Peptidase_S1_PA"/>
</dbReference>
<evidence type="ECO:0000259" key="9">
    <source>
        <dbReference type="PROSITE" id="PS50240"/>
    </source>
</evidence>
<evidence type="ECO:0000256" key="7">
    <source>
        <dbReference type="ARBA" id="ARBA00038868"/>
    </source>
</evidence>
<keyword evidence="11" id="KW-1185">Reference proteome</keyword>
<feature type="signal peptide" evidence="8">
    <location>
        <begin position="1"/>
        <end position="18"/>
    </location>
</feature>
<dbReference type="InterPro" id="IPR050127">
    <property type="entry name" value="Serine_Proteases_S1"/>
</dbReference>
<evidence type="ECO:0000256" key="3">
    <source>
        <dbReference type="ARBA" id="ARBA00022801"/>
    </source>
</evidence>
<keyword evidence="5" id="KW-1015">Disulfide bond</keyword>
<accession>A0A3B3S4E0</accession>
<reference evidence="10" key="2">
    <citation type="submission" date="2025-09" db="UniProtKB">
        <authorList>
            <consortium name="Ensembl"/>
        </authorList>
    </citation>
    <scope>IDENTIFICATION</scope>
</reference>
<feature type="chain" id="PRO_5017209342" description="trypsin" evidence="8">
    <location>
        <begin position="19"/>
        <end position="256"/>
    </location>
</feature>
<dbReference type="SMART" id="SM00020">
    <property type="entry name" value="Tryp_SPc"/>
    <property type="match status" value="1"/>
</dbReference>
<proteinExistence type="inferred from homology"/>
<comment type="catalytic activity">
    <reaction evidence="6">
        <text>Preferential cleavage: Arg-|-Xaa, Lys-|-Xaa.</text>
        <dbReference type="EC" id="3.4.21.4"/>
    </reaction>
</comment>
<dbReference type="PRINTS" id="PR00722">
    <property type="entry name" value="CHYMOTRYPSIN"/>
</dbReference>
<dbReference type="PROSITE" id="PS50240">
    <property type="entry name" value="TRYPSIN_DOM"/>
    <property type="match status" value="1"/>
</dbReference>
<dbReference type="Ensembl" id="ENSPKIT00000006309.1">
    <property type="protein sequence ID" value="ENSPKIP00000025572.1"/>
    <property type="gene ID" value="ENSPKIG00000008392.1"/>
</dbReference>
<dbReference type="FunFam" id="2.40.10.10:FF:000077">
    <property type="entry name" value="Predicted protein"/>
    <property type="match status" value="1"/>
</dbReference>
<sequence length="256" mass="27736">MNLLLGLKCMFLELIVVSYDFMQSRIVGGYAPAPHSIKYMVSIQNDKGQHFCGGSLINKYWLLTAAHCNIMVIVAGDYSLSVYEGTEQFFTPRFLVPHPEYNKSTNNADIMLIRLQLTVPVHLNSFVTVAPLPRQGASVSEGRVCRVSGWGYTSSTGAQIPATLRTVKVPIVSAVHCNSSQSFGGNITANMICAGYSAGGKDACKQGDSGGPLVCEGRVYGVVSWGNSCASAKYPGVYTAVSQYRSWIDQTINSFY</sequence>
<evidence type="ECO:0000256" key="6">
    <source>
        <dbReference type="ARBA" id="ARBA00036320"/>
    </source>
</evidence>
<dbReference type="PANTHER" id="PTHR24264:SF20">
    <property type="entry name" value="TRYPSIN-LIKE"/>
    <property type="match status" value="1"/>
</dbReference>
<protein>
    <recommendedName>
        <fullName evidence="7">trypsin</fullName>
        <ecNumber evidence="7">3.4.21.4</ecNumber>
    </recommendedName>
</protein>
<organism evidence="10 11">
    <name type="scientific">Paramormyrops kingsleyae</name>
    <dbReference type="NCBI Taxonomy" id="1676925"/>
    <lineage>
        <taxon>Eukaryota</taxon>
        <taxon>Metazoa</taxon>
        <taxon>Chordata</taxon>
        <taxon>Craniata</taxon>
        <taxon>Vertebrata</taxon>
        <taxon>Euteleostomi</taxon>
        <taxon>Actinopterygii</taxon>
        <taxon>Neopterygii</taxon>
        <taxon>Teleostei</taxon>
        <taxon>Osteoglossocephala</taxon>
        <taxon>Osteoglossomorpha</taxon>
        <taxon>Osteoglossiformes</taxon>
        <taxon>Mormyridae</taxon>
        <taxon>Paramormyrops</taxon>
    </lineage>
</organism>
<evidence type="ECO:0000256" key="1">
    <source>
        <dbReference type="ARBA" id="ARBA00007664"/>
    </source>
</evidence>
<dbReference type="CDD" id="cd00190">
    <property type="entry name" value="Tryp_SPc"/>
    <property type="match status" value="1"/>
</dbReference>
<dbReference type="AlphaFoldDB" id="A0A3B3S4E0"/>
<dbReference type="SUPFAM" id="SSF50494">
    <property type="entry name" value="Trypsin-like serine proteases"/>
    <property type="match status" value="1"/>
</dbReference>